<proteinExistence type="predicted"/>
<comment type="caution">
    <text evidence="1">The sequence shown here is derived from an EMBL/GenBank/DDBJ whole genome shotgun (WGS) entry which is preliminary data.</text>
</comment>
<dbReference type="Proteomes" id="UP000437736">
    <property type="component" value="Unassembled WGS sequence"/>
</dbReference>
<evidence type="ECO:0000313" key="2">
    <source>
        <dbReference type="Proteomes" id="UP000437736"/>
    </source>
</evidence>
<keyword evidence="2" id="KW-1185">Reference proteome</keyword>
<accession>A0ABW9QZM5</accession>
<protein>
    <recommendedName>
        <fullName evidence="3">Transcriptional regulator</fullName>
    </recommendedName>
</protein>
<organism evidence="1 2">
    <name type="scientific">Acidiferrimicrobium australe</name>
    <dbReference type="NCBI Taxonomy" id="2664430"/>
    <lineage>
        <taxon>Bacteria</taxon>
        <taxon>Bacillati</taxon>
        <taxon>Actinomycetota</taxon>
        <taxon>Acidimicrobiia</taxon>
        <taxon>Acidimicrobiales</taxon>
        <taxon>Acidimicrobiaceae</taxon>
        <taxon>Acidiferrimicrobium</taxon>
    </lineage>
</organism>
<dbReference type="EMBL" id="WJHE01001620">
    <property type="protein sequence ID" value="MST35320.1"/>
    <property type="molecule type" value="Genomic_DNA"/>
</dbReference>
<reference evidence="1 2" key="1">
    <citation type="submission" date="2019-11" db="EMBL/GenBank/DDBJ databases">
        <title>Acidiferrimicrobium australis gen. nov., sp. nov., an acidophilic and obligately heterotrophic, member of the Actinobacteria that catalyses dissimilatory oxido- reduction of iron isolated from metal-rich acidic water in Chile.</title>
        <authorList>
            <person name="Gonzalez D."/>
            <person name="Huber K."/>
            <person name="Hedrich S."/>
            <person name="Rojas-Villalobos C."/>
            <person name="Quatrini R."/>
            <person name="Dinamarca M.A."/>
            <person name="Schwarz A."/>
            <person name="Canales C."/>
            <person name="Nancucheo I."/>
        </authorList>
    </citation>
    <scope>NUCLEOTIDE SEQUENCE [LARGE SCALE GENOMIC DNA]</scope>
    <source>
        <strain evidence="1 2">USS-CCA1</strain>
    </source>
</reference>
<evidence type="ECO:0008006" key="3">
    <source>
        <dbReference type="Google" id="ProtNLM"/>
    </source>
</evidence>
<evidence type="ECO:0000313" key="1">
    <source>
        <dbReference type="EMBL" id="MST35320.1"/>
    </source>
</evidence>
<name>A0ABW9QZM5_9ACTN</name>
<gene>
    <name evidence="1" type="ORF">GHK86_21640</name>
</gene>
<sequence length="104" mass="11467">MPLAMAALDTGAAIDRVTGAMDRLGFRPVADERRILLRHCPFADLARAERTVVCNIHLGLLEAAFDDLGAPVGVERLDPLVQSDPLLCVAHLRTRERNPHDRHP</sequence>